<comment type="function">
    <text evidence="1 13">Required for nuclear membrane fusion during karyogamy.</text>
</comment>
<dbReference type="Pfam" id="PF04163">
    <property type="entry name" value="Tht1"/>
    <property type="match status" value="1"/>
</dbReference>
<dbReference type="InterPro" id="IPR007292">
    <property type="entry name" value="Nuclear_fusion_Kar5"/>
</dbReference>
<gene>
    <name evidence="14" type="ORF">SCODWIG_03107</name>
</gene>
<evidence type="ECO:0000256" key="3">
    <source>
        <dbReference type="ARBA" id="ARBA00021601"/>
    </source>
</evidence>
<dbReference type="VEuPathDB" id="FungiDB:SCODWIG_03107"/>
<evidence type="ECO:0000256" key="1">
    <source>
        <dbReference type="ARBA" id="ARBA00003389"/>
    </source>
</evidence>
<reference evidence="15" key="1">
    <citation type="submission" date="2018-06" db="EMBL/GenBank/DDBJ databases">
        <authorList>
            <person name="Guldener U."/>
        </authorList>
    </citation>
    <scope>NUCLEOTIDE SEQUENCE [LARGE SCALE GENOMIC DNA]</scope>
    <source>
        <strain evidence="15">UTAD17</strain>
    </source>
</reference>
<protein>
    <recommendedName>
        <fullName evidence="3 13">Nuclear fusion protein KAR5</fullName>
    </recommendedName>
    <alternativeName>
        <fullName evidence="12 13">Karyogamy protein 5</fullName>
    </alternativeName>
</protein>
<feature type="transmembrane region" description="Helical" evidence="13">
    <location>
        <begin position="439"/>
        <end position="457"/>
    </location>
</feature>
<accession>A0A376B9J4</accession>
<evidence type="ECO:0000313" key="15">
    <source>
        <dbReference type="Proteomes" id="UP000262825"/>
    </source>
</evidence>
<evidence type="ECO:0000256" key="11">
    <source>
        <dbReference type="ARBA" id="ARBA00023242"/>
    </source>
</evidence>
<keyword evidence="8 13" id="KW-1133">Transmembrane helix</keyword>
<dbReference type="PANTHER" id="PTHR28012">
    <property type="entry name" value="NUCLEAR FUSION PROTEIN KAR5"/>
    <property type="match status" value="1"/>
</dbReference>
<evidence type="ECO:0000313" key="14">
    <source>
        <dbReference type="EMBL" id="SSD61346.1"/>
    </source>
</evidence>
<keyword evidence="9 13" id="KW-0472">Membrane</keyword>
<dbReference type="GO" id="GO:0000742">
    <property type="term" value="P:karyogamy involved in conjugation with cellular fusion"/>
    <property type="evidence" value="ECO:0007669"/>
    <property type="project" value="UniProtKB-UniRule"/>
</dbReference>
<dbReference type="PANTHER" id="PTHR28012:SF1">
    <property type="entry name" value="NUCLEAR FUSION PROTEIN KAR5"/>
    <property type="match status" value="1"/>
</dbReference>
<evidence type="ECO:0000256" key="8">
    <source>
        <dbReference type="ARBA" id="ARBA00022989"/>
    </source>
</evidence>
<proteinExistence type="inferred from homology"/>
<keyword evidence="5 13" id="KW-0812">Transmembrane</keyword>
<dbReference type="GO" id="GO:0048288">
    <property type="term" value="P:nuclear membrane fusion involved in karyogamy"/>
    <property type="evidence" value="ECO:0007669"/>
    <property type="project" value="UniProtKB-UniRule"/>
</dbReference>
<feature type="transmembrane region" description="Helical" evidence="13">
    <location>
        <begin position="478"/>
        <end position="497"/>
    </location>
</feature>
<dbReference type="AlphaFoldDB" id="A0A376B9J4"/>
<dbReference type="GO" id="GO:0005789">
    <property type="term" value="C:endoplasmic reticulum membrane"/>
    <property type="evidence" value="ECO:0007669"/>
    <property type="project" value="UniProtKB-SubCell"/>
</dbReference>
<keyword evidence="4 13" id="KW-0415">Karyogamy</keyword>
<evidence type="ECO:0000256" key="9">
    <source>
        <dbReference type="ARBA" id="ARBA00023136"/>
    </source>
</evidence>
<keyword evidence="6 13" id="KW-0732">Signal</keyword>
<evidence type="ECO:0000256" key="4">
    <source>
        <dbReference type="ARBA" id="ARBA00022459"/>
    </source>
</evidence>
<evidence type="ECO:0000256" key="10">
    <source>
        <dbReference type="ARBA" id="ARBA00023180"/>
    </source>
</evidence>
<evidence type="ECO:0000256" key="5">
    <source>
        <dbReference type="ARBA" id="ARBA00022692"/>
    </source>
</evidence>
<evidence type="ECO:0000256" key="7">
    <source>
        <dbReference type="ARBA" id="ARBA00022824"/>
    </source>
</evidence>
<organism evidence="14 15">
    <name type="scientific">Saccharomycodes ludwigii</name>
    <dbReference type="NCBI Taxonomy" id="36035"/>
    <lineage>
        <taxon>Eukaryota</taxon>
        <taxon>Fungi</taxon>
        <taxon>Dikarya</taxon>
        <taxon>Ascomycota</taxon>
        <taxon>Saccharomycotina</taxon>
        <taxon>Saccharomycetes</taxon>
        <taxon>Saccharomycodales</taxon>
        <taxon>Saccharomycodaceae</taxon>
        <taxon>Saccharomycodes</taxon>
    </lineage>
</organism>
<sequence>MFYPYIIILLTSLPHQILSFSGLDHLEKHLNEISVNSYDDLTKSIIAENFPEFSNSLLSRDCVSQALETFLPICLEKGMEAVDTDIRVNTALSLSICQFESSKLTLDLREICSAHNPLSQCMNYLKLDPSLWTTYNGYYQKLSSICFENSLPYEKQQILNLFLKITDFYSKFNKDITVNFKDLRDAFFKANAKDFQNLHDFYEEHMINLSENFRKQAAEFNEVFDDIKSSATDEFSSTFDDLLLKQKEYFSDIFKENGKVHKDLSVLWETDHKIINNLSIMQSNLDTNFQNFVENINNILVTQIVNVENLEKVQNALTIQSSDILGNFEDDLYKIKIYNNQLFSEFQNYLNSIMENDLGNQLVLIVETLANVSLSNILELNQTFSETMKHIDTSLEKGGQKINITLEKTIFEIDKINQQLSKIDWKFISFFTSIFNFKFFHILLFKIAYYYLLYLLLQKFIKRGLITTSKIQLSSESLIFVLVIMAMSLGALVGILITKLEFFIIFQEILLYTKFYIKKLLN</sequence>
<evidence type="ECO:0000256" key="12">
    <source>
        <dbReference type="ARBA" id="ARBA00031468"/>
    </source>
</evidence>
<name>A0A376B9J4_9ASCO</name>
<dbReference type="GO" id="GO:0031965">
    <property type="term" value="C:nuclear membrane"/>
    <property type="evidence" value="ECO:0007669"/>
    <property type="project" value="UniProtKB-SubCell"/>
</dbReference>
<dbReference type="Proteomes" id="UP000262825">
    <property type="component" value="Unassembled WGS sequence"/>
</dbReference>
<evidence type="ECO:0000256" key="13">
    <source>
        <dbReference type="RuleBase" id="RU368082"/>
    </source>
</evidence>
<evidence type="ECO:0000256" key="2">
    <source>
        <dbReference type="ARBA" id="ARBA00010473"/>
    </source>
</evidence>
<keyword evidence="7 13" id="KW-0256">Endoplasmic reticulum</keyword>
<dbReference type="EMBL" id="UFAJ01000662">
    <property type="protein sequence ID" value="SSD61346.1"/>
    <property type="molecule type" value="Genomic_DNA"/>
</dbReference>
<evidence type="ECO:0000256" key="6">
    <source>
        <dbReference type="ARBA" id="ARBA00022729"/>
    </source>
</evidence>
<keyword evidence="10" id="KW-0325">Glycoprotein</keyword>
<comment type="similarity">
    <text evidence="2 13">Belongs to the KAR5 family.</text>
</comment>
<keyword evidence="15" id="KW-1185">Reference proteome</keyword>
<comment type="subcellular location">
    <subcellularLocation>
        <location evidence="13">Endoplasmic reticulum membrane</location>
    </subcellularLocation>
    <subcellularLocation>
        <location evidence="13">Nucleus membrane</location>
    </subcellularLocation>
</comment>
<keyword evidence="11 13" id="KW-0539">Nucleus</keyword>